<dbReference type="EMBL" id="LT882676">
    <property type="protein sequence ID" value="SMY20295.1"/>
    <property type="molecule type" value="Genomic_DNA"/>
</dbReference>
<feature type="compositionally biased region" description="Basic and acidic residues" evidence="1">
    <location>
        <begin position="120"/>
        <end position="141"/>
    </location>
</feature>
<dbReference type="AlphaFoldDB" id="A0A1Y6L7F2"/>
<organism evidence="2 3">
    <name type="scientific">Zymoseptoria tritici ST99CH_1A5</name>
    <dbReference type="NCBI Taxonomy" id="1276529"/>
    <lineage>
        <taxon>Eukaryota</taxon>
        <taxon>Fungi</taxon>
        <taxon>Dikarya</taxon>
        <taxon>Ascomycota</taxon>
        <taxon>Pezizomycotina</taxon>
        <taxon>Dothideomycetes</taxon>
        <taxon>Dothideomycetidae</taxon>
        <taxon>Mycosphaerellales</taxon>
        <taxon>Mycosphaerellaceae</taxon>
        <taxon>Zymoseptoria</taxon>
    </lineage>
</organism>
<feature type="region of interest" description="Disordered" evidence="1">
    <location>
        <begin position="114"/>
        <end position="153"/>
    </location>
</feature>
<gene>
    <name evidence="2" type="ORF">ZT1A5_G1730</name>
</gene>
<name>A0A1Y6L7F2_ZYMTR</name>
<reference evidence="2 3" key="1">
    <citation type="submission" date="2016-10" db="EMBL/GenBank/DDBJ databases">
        <authorList>
            <person name="Varghese N."/>
        </authorList>
    </citation>
    <scope>NUCLEOTIDE SEQUENCE [LARGE SCALE GENOMIC DNA]</scope>
</reference>
<protein>
    <submittedName>
        <fullName evidence="2">Uncharacterized protein</fullName>
    </submittedName>
</protein>
<evidence type="ECO:0000313" key="2">
    <source>
        <dbReference type="EMBL" id="SMY20295.1"/>
    </source>
</evidence>
<feature type="compositionally biased region" description="Polar residues" evidence="1">
    <location>
        <begin position="142"/>
        <end position="153"/>
    </location>
</feature>
<evidence type="ECO:0000256" key="1">
    <source>
        <dbReference type="SAM" id="MobiDB-lite"/>
    </source>
</evidence>
<proteinExistence type="predicted"/>
<sequence>MATSVLPSDKPTHNALTLDDAVWALAETIEPREPPKIRTFKSVRPKVSAQVGAPATAQDSEPKTSEWATAYKTKSKLAKTSSFSTAVQVTAGNPAVAGKSKTPLLYMSLQRKASFSRRARSYEAKLERKPREEEEAERRMDLTSSISMQESVQ</sequence>
<evidence type="ECO:0000313" key="3">
    <source>
        <dbReference type="Proteomes" id="UP000215453"/>
    </source>
</evidence>
<dbReference type="Proteomes" id="UP000215453">
    <property type="component" value="Chromosome 1"/>
</dbReference>
<accession>A0A1Y6L7F2</accession>